<evidence type="ECO:0000313" key="7">
    <source>
        <dbReference type="Proteomes" id="UP000562982"/>
    </source>
</evidence>
<keyword evidence="1" id="KW-0472">Membrane</keyword>
<keyword evidence="1" id="KW-0812">Transmembrane</keyword>
<feature type="domain" description="FecR protein" evidence="2">
    <location>
        <begin position="122"/>
        <end position="214"/>
    </location>
</feature>
<accession>A0A370FZ27</accession>
<dbReference type="Gene3D" id="2.60.120.1440">
    <property type="match status" value="1"/>
</dbReference>
<keyword evidence="1" id="KW-1133">Transmembrane helix</keyword>
<dbReference type="PIRSF" id="PIRSF018266">
    <property type="entry name" value="FecR"/>
    <property type="match status" value="1"/>
</dbReference>
<dbReference type="Proteomes" id="UP000562982">
    <property type="component" value="Unassembled WGS sequence"/>
</dbReference>
<dbReference type="InterPro" id="IPR032623">
    <property type="entry name" value="FecR_N"/>
</dbReference>
<feature type="transmembrane region" description="Helical" evidence="1">
    <location>
        <begin position="91"/>
        <end position="111"/>
    </location>
</feature>
<organism evidence="5 6">
    <name type="scientific">Gluconacetobacter liquefaciens</name>
    <name type="common">Acetobacter liquefaciens</name>
    <dbReference type="NCBI Taxonomy" id="89584"/>
    <lineage>
        <taxon>Bacteria</taxon>
        <taxon>Pseudomonadati</taxon>
        <taxon>Pseudomonadota</taxon>
        <taxon>Alphaproteobacteria</taxon>
        <taxon>Acetobacterales</taxon>
        <taxon>Acetobacteraceae</taxon>
        <taxon>Gluconacetobacter</taxon>
    </lineage>
</organism>
<name>A0A370FZ27_GLULI</name>
<dbReference type="Pfam" id="PF04773">
    <property type="entry name" value="FecR"/>
    <property type="match status" value="1"/>
</dbReference>
<evidence type="ECO:0000313" key="6">
    <source>
        <dbReference type="Proteomes" id="UP000254958"/>
    </source>
</evidence>
<dbReference type="OrthoDB" id="7339213at2"/>
<dbReference type="RefSeq" id="WP_114728142.1">
    <property type="nucleotide sequence ID" value="NZ_BJMI01000024.1"/>
</dbReference>
<protein>
    <submittedName>
        <fullName evidence="4">DUF4880 domain-containing protein</fullName>
    </submittedName>
    <submittedName>
        <fullName evidence="5">FecR family protein</fullName>
    </submittedName>
</protein>
<dbReference type="GO" id="GO:0016989">
    <property type="term" value="F:sigma factor antagonist activity"/>
    <property type="evidence" value="ECO:0007669"/>
    <property type="project" value="TreeGrafter"/>
</dbReference>
<dbReference type="EMBL" id="QQAW01000008">
    <property type="protein sequence ID" value="RDI36782.1"/>
    <property type="molecule type" value="Genomic_DNA"/>
</dbReference>
<dbReference type="Proteomes" id="UP000254958">
    <property type="component" value="Unassembled WGS sequence"/>
</dbReference>
<feature type="domain" description="FecR N-terminal" evidence="3">
    <location>
        <begin position="19"/>
        <end position="59"/>
    </location>
</feature>
<dbReference type="PANTHER" id="PTHR30273:SF2">
    <property type="entry name" value="PROTEIN FECR"/>
    <property type="match status" value="1"/>
</dbReference>
<sequence length="330" mass="36293">MSGDGRDDGRDDLSAWPRRAVDWHILLREEDDDPEVVKHFEMWRAADPARDAEWRQVVRTMGLLRAIPDDALPVAVPTMRTYRSRRWRRRLPGIGLSALASVAAAAVAILIGPEMMVRWQADYATGRQETRTLELADGSRAVLAPESAVALDFLDGHRHVRLLKGEALFTVRHDAARPFSVLAGRLTVTDVGTVFDVRLGGGHEATVAVREGRVSVQESGLREPPVFLDAGQAATLHGIHLATQAVDPDEVGSWSTGIFVAHDLPVAEIAAALQAYVPRGRLFVYGAKLRGERVTGTYPLNEPDQAFETMARGQKAHVMHVTPWLAVMSR</sequence>
<evidence type="ECO:0000259" key="3">
    <source>
        <dbReference type="Pfam" id="PF16220"/>
    </source>
</evidence>
<dbReference type="Pfam" id="PF16220">
    <property type="entry name" value="DUF4880"/>
    <property type="match status" value="1"/>
</dbReference>
<evidence type="ECO:0000259" key="2">
    <source>
        <dbReference type="Pfam" id="PF04773"/>
    </source>
</evidence>
<dbReference type="PANTHER" id="PTHR30273">
    <property type="entry name" value="PERIPLASMIC SIGNAL SENSOR AND SIGMA FACTOR ACTIVATOR FECR-RELATED"/>
    <property type="match status" value="1"/>
</dbReference>
<evidence type="ECO:0000256" key="1">
    <source>
        <dbReference type="SAM" id="Phobius"/>
    </source>
</evidence>
<reference evidence="5 6" key="1">
    <citation type="submission" date="2018-07" db="EMBL/GenBank/DDBJ databases">
        <title>Genomic Encyclopedia of Type Strains, Phase IV (KMG-IV): sequencing the most valuable type-strain genomes for metagenomic binning, comparative biology and taxonomic classification.</title>
        <authorList>
            <person name="Goeker M."/>
        </authorList>
    </citation>
    <scope>NUCLEOTIDE SEQUENCE [LARGE SCALE GENOMIC DNA]</scope>
    <source>
        <strain evidence="5 6">DSM 5603</strain>
    </source>
</reference>
<dbReference type="InterPro" id="IPR012373">
    <property type="entry name" value="Ferrdict_sens_TM"/>
</dbReference>
<reference evidence="4 7" key="2">
    <citation type="submission" date="2020-04" db="EMBL/GenBank/DDBJ databases">
        <title>Description of novel Gluconacetobacter.</title>
        <authorList>
            <person name="Sombolestani A."/>
        </authorList>
    </citation>
    <scope>NUCLEOTIDE SEQUENCE [LARGE SCALE GENOMIC DNA]</scope>
    <source>
        <strain evidence="4 7">LMG 1382</strain>
    </source>
</reference>
<proteinExistence type="predicted"/>
<comment type="caution">
    <text evidence="5">The sequence shown here is derived from an EMBL/GenBank/DDBJ whole genome shotgun (WGS) entry which is preliminary data.</text>
</comment>
<dbReference type="AlphaFoldDB" id="A0A370FZ27"/>
<evidence type="ECO:0000313" key="4">
    <source>
        <dbReference type="EMBL" id="MBB2187239.1"/>
    </source>
</evidence>
<keyword evidence="6" id="KW-1185">Reference proteome</keyword>
<dbReference type="InterPro" id="IPR006860">
    <property type="entry name" value="FecR"/>
</dbReference>
<evidence type="ECO:0000313" key="5">
    <source>
        <dbReference type="EMBL" id="RDI36782.1"/>
    </source>
</evidence>
<gene>
    <name evidence="5" type="ORF">C7453_10873</name>
    <name evidence="4" type="ORF">HLH32_12760</name>
</gene>
<dbReference type="EMBL" id="JABEQI010000007">
    <property type="protein sequence ID" value="MBB2187239.1"/>
    <property type="molecule type" value="Genomic_DNA"/>
</dbReference>